<organism evidence="5 6">
    <name type="scientific">Prauserella salsuginis</name>
    <dbReference type="NCBI Taxonomy" id="387889"/>
    <lineage>
        <taxon>Bacteria</taxon>
        <taxon>Bacillati</taxon>
        <taxon>Actinomycetota</taxon>
        <taxon>Actinomycetes</taxon>
        <taxon>Pseudonocardiales</taxon>
        <taxon>Pseudonocardiaceae</taxon>
        <taxon>Prauserella</taxon>
        <taxon>Prauserella salsuginis group</taxon>
    </lineage>
</organism>
<evidence type="ECO:0000313" key="5">
    <source>
        <dbReference type="EMBL" id="MFD6792830.1"/>
    </source>
</evidence>
<dbReference type="PROSITE" id="PS01124">
    <property type="entry name" value="HTH_ARAC_FAMILY_2"/>
    <property type="match status" value="1"/>
</dbReference>
<dbReference type="SUPFAM" id="SSF46689">
    <property type="entry name" value="Homeodomain-like"/>
    <property type="match status" value="2"/>
</dbReference>
<dbReference type="InterPro" id="IPR018060">
    <property type="entry name" value="HTH_AraC"/>
</dbReference>
<accession>A0ABW6G0W6</accession>
<dbReference type="EMBL" id="JBHXCV010000003">
    <property type="protein sequence ID" value="MFD6792830.1"/>
    <property type="molecule type" value="Genomic_DNA"/>
</dbReference>
<proteinExistence type="predicted"/>
<dbReference type="InterPro" id="IPR050204">
    <property type="entry name" value="AraC_XylS_family_regulators"/>
</dbReference>
<dbReference type="Gene3D" id="1.10.10.60">
    <property type="entry name" value="Homeodomain-like"/>
    <property type="match status" value="1"/>
</dbReference>
<keyword evidence="3" id="KW-0804">Transcription</keyword>
<sequence>MNTAASVLPVLPSRYEIVRADGSARALELLSQQLGPFRIETTTSSIAPTSDMSAATIGPVSLIYLRHYGSDVRVEIPEVLSYYDVHFALAGTNRIDCADSSVLLGPSTGGIISPCMHTTMRFGTGYTQLHVRIDREALEKQLERMLGRTLYDPVLFNLRVDMTAPASATWVRTIALLAHDLDDPTGLGSSPEGASAWANFLIAGLLSAQPHNYSTELRRDDSRSTVPYRVRRVLALIESEPEADLSLKSLSAFAGVSERTLQRDFRTVLDVAPRQYVERVRLARAHDDLVHAKGRTVAEIANRWGFGHVPRFAAAFRRRYGRSPSAVLRGE</sequence>
<dbReference type="InterPro" id="IPR035418">
    <property type="entry name" value="AraC-bd_2"/>
</dbReference>
<comment type="caution">
    <text evidence="5">The sequence shown here is derived from an EMBL/GenBank/DDBJ whole genome shotgun (WGS) entry which is preliminary data.</text>
</comment>
<reference evidence="5 6" key="1">
    <citation type="submission" date="2024-09" db="EMBL/GenBank/DDBJ databases">
        <title>The Natural Products Discovery Center: Release of the First 8490 Sequenced Strains for Exploring Actinobacteria Biosynthetic Diversity.</title>
        <authorList>
            <person name="Kalkreuter E."/>
            <person name="Kautsar S.A."/>
            <person name="Yang D."/>
            <person name="Bader C.D."/>
            <person name="Teijaro C.N."/>
            <person name="Fluegel L."/>
            <person name="Davis C.M."/>
            <person name="Simpson J.R."/>
            <person name="Lauterbach L."/>
            <person name="Steele A.D."/>
            <person name="Gui C."/>
            <person name="Meng S."/>
            <person name="Li G."/>
            <person name="Viehrig K."/>
            <person name="Ye F."/>
            <person name="Su P."/>
            <person name="Kiefer A.F."/>
            <person name="Nichols A."/>
            <person name="Cepeda A.J."/>
            <person name="Yan W."/>
            <person name="Fan B."/>
            <person name="Jiang Y."/>
            <person name="Adhikari A."/>
            <person name="Zheng C.-J."/>
            <person name="Schuster L."/>
            <person name="Cowan T.M."/>
            <person name="Smanski M.J."/>
            <person name="Chevrette M.G."/>
            <person name="De Carvalho L.P.S."/>
            <person name="Shen B."/>
        </authorList>
    </citation>
    <scope>NUCLEOTIDE SEQUENCE [LARGE SCALE GENOMIC DNA]</scope>
    <source>
        <strain evidence="5 6">NPDC060353</strain>
    </source>
</reference>
<keyword evidence="2" id="KW-0238">DNA-binding</keyword>
<dbReference type="Pfam" id="PF12833">
    <property type="entry name" value="HTH_18"/>
    <property type="match status" value="1"/>
</dbReference>
<evidence type="ECO:0000313" key="6">
    <source>
        <dbReference type="Proteomes" id="UP001598673"/>
    </source>
</evidence>
<dbReference type="RefSeq" id="WP_258937605.1">
    <property type="nucleotide sequence ID" value="NZ_JANBBF010000012.1"/>
</dbReference>
<dbReference type="Proteomes" id="UP001598673">
    <property type="component" value="Unassembled WGS sequence"/>
</dbReference>
<name>A0ABW6G0W6_9PSEU</name>
<evidence type="ECO:0000256" key="1">
    <source>
        <dbReference type="ARBA" id="ARBA00023015"/>
    </source>
</evidence>
<dbReference type="PANTHER" id="PTHR46796">
    <property type="entry name" value="HTH-TYPE TRANSCRIPTIONAL ACTIVATOR RHAS-RELATED"/>
    <property type="match status" value="1"/>
</dbReference>
<dbReference type="PANTHER" id="PTHR46796:SF12">
    <property type="entry name" value="HTH-TYPE DNA-BINDING TRANSCRIPTIONAL ACTIVATOR EUTR"/>
    <property type="match status" value="1"/>
</dbReference>
<evidence type="ECO:0000256" key="3">
    <source>
        <dbReference type="ARBA" id="ARBA00023163"/>
    </source>
</evidence>
<dbReference type="Pfam" id="PF14525">
    <property type="entry name" value="AraC_binding_2"/>
    <property type="match status" value="1"/>
</dbReference>
<evidence type="ECO:0000256" key="2">
    <source>
        <dbReference type="ARBA" id="ARBA00023125"/>
    </source>
</evidence>
<dbReference type="PROSITE" id="PS00041">
    <property type="entry name" value="HTH_ARAC_FAMILY_1"/>
    <property type="match status" value="1"/>
</dbReference>
<dbReference type="InterPro" id="IPR018062">
    <property type="entry name" value="HTH_AraC-typ_CS"/>
</dbReference>
<gene>
    <name evidence="5" type="ORF">ACFWGY_05795</name>
</gene>
<protein>
    <submittedName>
        <fullName evidence="5">AraC family transcriptional regulator</fullName>
    </submittedName>
</protein>
<feature type="domain" description="HTH araC/xylS-type" evidence="4">
    <location>
        <begin position="231"/>
        <end position="330"/>
    </location>
</feature>
<keyword evidence="1" id="KW-0805">Transcription regulation</keyword>
<dbReference type="InterPro" id="IPR009057">
    <property type="entry name" value="Homeodomain-like_sf"/>
</dbReference>
<keyword evidence="6" id="KW-1185">Reference proteome</keyword>
<evidence type="ECO:0000259" key="4">
    <source>
        <dbReference type="PROSITE" id="PS01124"/>
    </source>
</evidence>
<dbReference type="SMART" id="SM00342">
    <property type="entry name" value="HTH_ARAC"/>
    <property type="match status" value="1"/>
</dbReference>